<dbReference type="Proteomes" id="UP001501447">
    <property type="component" value="Unassembled WGS sequence"/>
</dbReference>
<dbReference type="CDD" id="cd00567">
    <property type="entry name" value="ACAD"/>
    <property type="match status" value="1"/>
</dbReference>
<accession>A0ABN3PR58</accession>
<comment type="similarity">
    <text evidence="2 5">Belongs to the acyl-CoA dehydrogenase family.</text>
</comment>
<dbReference type="InterPro" id="IPR009075">
    <property type="entry name" value="AcylCo_DH/oxidase_C"/>
</dbReference>
<evidence type="ECO:0000256" key="6">
    <source>
        <dbReference type="SAM" id="MobiDB-lite"/>
    </source>
</evidence>
<dbReference type="Pfam" id="PF00441">
    <property type="entry name" value="Acyl-CoA_dh_1"/>
    <property type="match status" value="1"/>
</dbReference>
<dbReference type="SUPFAM" id="SSF56645">
    <property type="entry name" value="Acyl-CoA dehydrogenase NM domain-like"/>
    <property type="match status" value="1"/>
</dbReference>
<feature type="region of interest" description="Disordered" evidence="6">
    <location>
        <begin position="1"/>
        <end position="29"/>
    </location>
</feature>
<keyword evidence="5" id="KW-0560">Oxidoreductase</keyword>
<feature type="region of interest" description="Disordered" evidence="6">
    <location>
        <begin position="422"/>
        <end position="468"/>
    </location>
</feature>
<feature type="compositionally biased region" description="Low complexity" evidence="6">
    <location>
        <begin position="431"/>
        <end position="451"/>
    </location>
</feature>
<name>A0ABN3PR58_9ACTN</name>
<dbReference type="InterPro" id="IPR009100">
    <property type="entry name" value="AcylCoA_DH/oxidase_NM_dom_sf"/>
</dbReference>
<keyword evidence="4 5" id="KW-0274">FAD</keyword>
<dbReference type="InterPro" id="IPR006091">
    <property type="entry name" value="Acyl-CoA_Oxase/DH_mid-dom"/>
</dbReference>
<feature type="domain" description="Acyl-CoA dehydrogenase/oxidase C-terminal" evidence="7">
    <location>
        <begin position="262"/>
        <end position="408"/>
    </location>
</feature>
<dbReference type="PANTHER" id="PTHR43884:SF19">
    <property type="entry name" value="ACYL-COA DEHYDROGENASE FADE4-RELATED"/>
    <property type="match status" value="1"/>
</dbReference>
<evidence type="ECO:0000256" key="1">
    <source>
        <dbReference type="ARBA" id="ARBA00001974"/>
    </source>
</evidence>
<dbReference type="Gene3D" id="2.40.110.10">
    <property type="entry name" value="Butyryl-CoA Dehydrogenase, subunit A, domain 2"/>
    <property type="match status" value="1"/>
</dbReference>
<evidence type="ECO:0000256" key="2">
    <source>
        <dbReference type="ARBA" id="ARBA00009347"/>
    </source>
</evidence>
<proteinExistence type="inferred from homology"/>
<dbReference type="PANTHER" id="PTHR43884">
    <property type="entry name" value="ACYL-COA DEHYDROGENASE"/>
    <property type="match status" value="1"/>
</dbReference>
<evidence type="ECO:0000259" key="8">
    <source>
        <dbReference type="Pfam" id="PF02770"/>
    </source>
</evidence>
<gene>
    <name evidence="9" type="ORF">GCM10009863_10010</name>
</gene>
<feature type="domain" description="Acyl-CoA oxidase/dehydrogenase middle" evidence="8">
    <location>
        <begin position="153"/>
        <end position="248"/>
    </location>
</feature>
<dbReference type="SUPFAM" id="SSF47203">
    <property type="entry name" value="Acyl-CoA dehydrogenase C-terminal domain-like"/>
    <property type="match status" value="1"/>
</dbReference>
<evidence type="ECO:0000313" key="10">
    <source>
        <dbReference type="Proteomes" id="UP001501447"/>
    </source>
</evidence>
<dbReference type="InterPro" id="IPR037069">
    <property type="entry name" value="AcylCoA_DH/ox_N_sf"/>
</dbReference>
<protein>
    <submittedName>
        <fullName evidence="9">Acyl-CoA dehydrogenase</fullName>
    </submittedName>
</protein>
<organism evidence="9 10">
    <name type="scientific">Streptomyces axinellae</name>
    <dbReference type="NCBI Taxonomy" id="552788"/>
    <lineage>
        <taxon>Bacteria</taxon>
        <taxon>Bacillati</taxon>
        <taxon>Actinomycetota</taxon>
        <taxon>Actinomycetes</taxon>
        <taxon>Kitasatosporales</taxon>
        <taxon>Streptomycetaceae</taxon>
        <taxon>Streptomyces</taxon>
    </lineage>
</organism>
<evidence type="ECO:0000256" key="3">
    <source>
        <dbReference type="ARBA" id="ARBA00022630"/>
    </source>
</evidence>
<dbReference type="InterPro" id="IPR036250">
    <property type="entry name" value="AcylCo_DH-like_C"/>
</dbReference>
<comment type="caution">
    <text evidence="9">The sequence shown here is derived from an EMBL/GenBank/DDBJ whole genome shotgun (WGS) entry which is preliminary data.</text>
</comment>
<evidence type="ECO:0000256" key="4">
    <source>
        <dbReference type="ARBA" id="ARBA00022827"/>
    </source>
</evidence>
<reference evidence="9 10" key="1">
    <citation type="journal article" date="2019" name="Int. J. Syst. Evol. Microbiol.">
        <title>The Global Catalogue of Microorganisms (GCM) 10K type strain sequencing project: providing services to taxonomists for standard genome sequencing and annotation.</title>
        <authorList>
            <consortium name="The Broad Institute Genomics Platform"/>
            <consortium name="The Broad Institute Genome Sequencing Center for Infectious Disease"/>
            <person name="Wu L."/>
            <person name="Ma J."/>
        </authorList>
    </citation>
    <scope>NUCLEOTIDE SEQUENCE [LARGE SCALE GENOMIC DNA]</scope>
    <source>
        <strain evidence="9 10">JCM 16373</strain>
    </source>
</reference>
<keyword evidence="10" id="KW-1185">Reference proteome</keyword>
<evidence type="ECO:0000313" key="9">
    <source>
        <dbReference type="EMBL" id="GAA2598636.1"/>
    </source>
</evidence>
<evidence type="ECO:0000256" key="5">
    <source>
        <dbReference type="RuleBase" id="RU362125"/>
    </source>
</evidence>
<evidence type="ECO:0000259" key="7">
    <source>
        <dbReference type="Pfam" id="PF00441"/>
    </source>
</evidence>
<dbReference type="Gene3D" id="1.20.140.10">
    <property type="entry name" value="Butyryl-CoA Dehydrogenase, subunit A, domain 3"/>
    <property type="match status" value="1"/>
</dbReference>
<keyword evidence="3 5" id="KW-0285">Flavoprotein</keyword>
<feature type="compositionally biased region" description="Basic and acidic residues" evidence="6">
    <location>
        <begin position="453"/>
        <end position="463"/>
    </location>
</feature>
<dbReference type="InterPro" id="IPR046373">
    <property type="entry name" value="Acyl-CoA_Oxase/DH_mid-dom_sf"/>
</dbReference>
<comment type="cofactor">
    <cofactor evidence="1 5">
        <name>FAD</name>
        <dbReference type="ChEBI" id="CHEBI:57692"/>
    </cofactor>
</comment>
<dbReference type="Gene3D" id="1.10.540.10">
    <property type="entry name" value="Acyl-CoA dehydrogenase/oxidase, N-terminal domain"/>
    <property type="match status" value="1"/>
</dbReference>
<dbReference type="EMBL" id="BAAARJ010000003">
    <property type="protein sequence ID" value="GAA2598636.1"/>
    <property type="molecule type" value="Genomic_DNA"/>
</dbReference>
<sequence>MRAVPAPVPAPASVPASAPAPVPASAPAPVPAPRWALAERLDRWLGDPGDGAGPFSYAAAARADAAEEFPWAACAALDRLGVRHYYVPAQYGGALTGLPQLLEIVRTLARRDLTTAVGHGKTFLGAVSVWVAEDRAGAERLAGLVCSGESVSLGLTERTHGSDLMAGEVVAEHTPDGYRISGEKWLINNATRGRLLCLLARTSAEGGPRGFSLLLVDKDELPAGTYRTLPKVRTLGIRGADISGIAFDGAPVGRGCLVGREGEGPETVLKSLQITRSLCTALSLGAADHGLRLAYGFAAGRELFGRRLLDLPMARRTLAESYADLLAAEALSIVAARSIHTLPGELSVTSAVAKYLVPTVVDGLLGRLRGVLGARSFLSDHHAHGRFQKLERDHRIVGIFDGNTMVNLYALTAQFRTLARHPPDAAPAPIPDADAAPAPDADAAPAPDPAAEAGRRPQPDAHRVTFGLGEPLPELRPGLLSLFARHGSTLAAALPACAAALETAAAHDKRLALAARQARILRAASRELHARMGAARLLPGGAPVESFDLARGYSACLAAACALGLWQHNPGLGHGDPVWLEAVLDRLLSRLEDAVPGSTGPLPRPLGAQEEVREPLYERLLERMAEQYAAGELFSLLPCRTAEGPPC</sequence>
<dbReference type="Pfam" id="PF02770">
    <property type="entry name" value="Acyl-CoA_dh_M"/>
    <property type="match status" value="1"/>
</dbReference>